<dbReference type="NCBIfam" id="TIGR02937">
    <property type="entry name" value="sigma70-ECF"/>
    <property type="match status" value="1"/>
</dbReference>
<reference evidence="7 8" key="1">
    <citation type="submission" date="2020-09" db="EMBL/GenBank/DDBJ databases">
        <title>Sinomicrobium weinanense sp. nov., a halophilic bacteria isolated from saline-alkali soil.</title>
        <authorList>
            <person name="Wu P."/>
            <person name="Ren H."/>
            <person name="Mei Y."/>
            <person name="Liang Y."/>
            <person name="Chen Z."/>
        </authorList>
    </citation>
    <scope>NUCLEOTIDE SEQUENCE [LARGE SCALE GENOMIC DNA]</scope>
    <source>
        <strain evidence="7 8">FJxs</strain>
    </source>
</reference>
<comment type="caution">
    <text evidence="7">The sequence shown here is derived from an EMBL/GenBank/DDBJ whole genome shotgun (WGS) entry which is preliminary data.</text>
</comment>
<dbReference type="GO" id="GO:0006352">
    <property type="term" value="P:DNA-templated transcription initiation"/>
    <property type="evidence" value="ECO:0007669"/>
    <property type="project" value="InterPro"/>
</dbReference>
<dbReference type="Pfam" id="PF08281">
    <property type="entry name" value="Sigma70_r4_2"/>
    <property type="match status" value="1"/>
</dbReference>
<dbReference type="GO" id="GO:0003677">
    <property type="term" value="F:DNA binding"/>
    <property type="evidence" value="ECO:0007669"/>
    <property type="project" value="InterPro"/>
</dbReference>
<dbReference type="PANTHER" id="PTHR43133">
    <property type="entry name" value="RNA POLYMERASE ECF-TYPE SIGMA FACTO"/>
    <property type="match status" value="1"/>
</dbReference>
<dbReference type="InterPro" id="IPR007627">
    <property type="entry name" value="RNA_pol_sigma70_r2"/>
</dbReference>
<evidence type="ECO:0000256" key="4">
    <source>
        <dbReference type="ARBA" id="ARBA00023163"/>
    </source>
</evidence>
<feature type="domain" description="RNA polymerase sigma-70 region 2" evidence="5">
    <location>
        <begin position="24"/>
        <end position="91"/>
    </location>
</feature>
<accession>A0A926JNU8</accession>
<evidence type="ECO:0000256" key="2">
    <source>
        <dbReference type="ARBA" id="ARBA00023015"/>
    </source>
</evidence>
<sequence length="186" mass="21962">MTSRKDDYYIRKVIGGDASAFAPLVERYKDMVFTLAVKMLRDREEAEEVAQDVFVTCYCSLSTFKGRSKFSTWLYKIVYHRCLDVLRGKKKYVVSDDIDAVIEVEEKELNALQQIVENDRNEAIRKAVRLLPEEDQVLIWMYYFDELTVKEIAKVVHLSEANVKVKLFRSRKFLYRLLQNNSIIRE</sequence>
<dbReference type="AlphaFoldDB" id="A0A926JNU8"/>
<evidence type="ECO:0000256" key="3">
    <source>
        <dbReference type="ARBA" id="ARBA00023082"/>
    </source>
</evidence>
<dbReference type="Pfam" id="PF04542">
    <property type="entry name" value="Sigma70_r2"/>
    <property type="match status" value="1"/>
</dbReference>
<dbReference type="InterPro" id="IPR013325">
    <property type="entry name" value="RNA_pol_sigma_r2"/>
</dbReference>
<dbReference type="InterPro" id="IPR014284">
    <property type="entry name" value="RNA_pol_sigma-70_dom"/>
</dbReference>
<keyword evidence="2" id="KW-0805">Transcription regulation</keyword>
<keyword evidence="8" id="KW-1185">Reference proteome</keyword>
<evidence type="ECO:0000259" key="5">
    <source>
        <dbReference type="Pfam" id="PF04542"/>
    </source>
</evidence>
<dbReference type="EMBL" id="JACVDC010000003">
    <property type="protein sequence ID" value="MBC9794732.1"/>
    <property type="molecule type" value="Genomic_DNA"/>
</dbReference>
<dbReference type="Gene3D" id="1.10.10.10">
    <property type="entry name" value="Winged helix-like DNA-binding domain superfamily/Winged helix DNA-binding domain"/>
    <property type="match status" value="1"/>
</dbReference>
<dbReference type="InterPro" id="IPR013324">
    <property type="entry name" value="RNA_pol_sigma_r3/r4-like"/>
</dbReference>
<dbReference type="SUPFAM" id="SSF88946">
    <property type="entry name" value="Sigma2 domain of RNA polymerase sigma factors"/>
    <property type="match status" value="1"/>
</dbReference>
<evidence type="ECO:0000313" key="7">
    <source>
        <dbReference type="EMBL" id="MBC9794732.1"/>
    </source>
</evidence>
<keyword evidence="4" id="KW-0804">Transcription</keyword>
<name>A0A926JNU8_9FLAO</name>
<dbReference type="InterPro" id="IPR039425">
    <property type="entry name" value="RNA_pol_sigma-70-like"/>
</dbReference>
<dbReference type="Proteomes" id="UP000653730">
    <property type="component" value="Unassembled WGS sequence"/>
</dbReference>
<proteinExistence type="inferred from homology"/>
<dbReference type="InterPro" id="IPR036388">
    <property type="entry name" value="WH-like_DNA-bd_sf"/>
</dbReference>
<evidence type="ECO:0000313" key="8">
    <source>
        <dbReference type="Proteomes" id="UP000653730"/>
    </source>
</evidence>
<protein>
    <submittedName>
        <fullName evidence="7">Sigma-70 family RNA polymerase sigma factor</fullName>
    </submittedName>
</protein>
<evidence type="ECO:0000259" key="6">
    <source>
        <dbReference type="Pfam" id="PF08281"/>
    </source>
</evidence>
<dbReference type="InterPro" id="IPR013249">
    <property type="entry name" value="RNA_pol_sigma70_r4_t2"/>
</dbReference>
<organism evidence="7 8">
    <name type="scientific">Sinomicrobium weinanense</name>
    <dbReference type="NCBI Taxonomy" id="2842200"/>
    <lineage>
        <taxon>Bacteria</taxon>
        <taxon>Pseudomonadati</taxon>
        <taxon>Bacteroidota</taxon>
        <taxon>Flavobacteriia</taxon>
        <taxon>Flavobacteriales</taxon>
        <taxon>Flavobacteriaceae</taxon>
        <taxon>Sinomicrobium</taxon>
    </lineage>
</organism>
<evidence type="ECO:0000256" key="1">
    <source>
        <dbReference type="ARBA" id="ARBA00010641"/>
    </source>
</evidence>
<comment type="similarity">
    <text evidence="1">Belongs to the sigma-70 factor family. ECF subfamily.</text>
</comment>
<dbReference type="Gene3D" id="1.10.1740.10">
    <property type="match status" value="1"/>
</dbReference>
<dbReference type="GO" id="GO:0016987">
    <property type="term" value="F:sigma factor activity"/>
    <property type="evidence" value="ECO:0007669"/>
    <property type="project" value="UniProtKB-KW"/>
</dbReference>
<dbReference type="SUPFAM" id="SSF88659">
    <property type="entry name" value="Sigma3 and sigma4 domains of RNA polymerase sigma factors"/>
    <property type="match status" value="1"/>
</dbReference>
<gene>
    <name evidence="7" type="ORF">IBL28_02035</name>
</gene>
<dbReference type="RefSeq" id="WP_187963892.1">
    <property type="nucleotide sequence ID" value="NZ_JACVDC010000003.1"/>
</dbReference>
<dbReference type="PANTHER" id="PTHR43133:SF51">
    <property type="entry name" value="RNA POLYMERASE SIGMA FACTOR"/>
    <property type="match status" value="1"/>
</dbReference>
<keyword evidence="3" id="KW-0731">Sigma factor</keyword>
<feature type="domain" description="RNA polymerase sigma factor 70 region 4 type 2" evidence="6">
    <location>
        <begin position="122"/>
        <end position="174"/>
    </location>
</feature>